<dbReference type="eggNOG" id="COG1289">
    <property type="taxonomic scope" value="Bacteria"/>
</dbReference>
<accession>A0A0A5FY35</accession>
<evidence type="ECO:0000256" key="2">
    <source>
        <dbReference type="ARBA" id="ARBA00022475"/>
    </source>
</evidence>
<feature type="transmembrane region" description="Helical" evidence="8">
    <location>
        <begin position="105"/>
        <end position="121"/>
    </location>
</feature>
<keyword evidence="5 8" id="KW-0472">Membrane</keyword>
<feature type="transmembrane region" description="Helical" evidence="8">
    <location>
        <begin position="81"/>
        <end position="99"/>
    </location>
</feature>
<dbReference type="EMBL" id="AVPF01000050">
    <property type="protein sequence ID" value="KGX84704.1"/>
    <property type="molecule type" value="Genomic_DNA"/>
</dbReference>
<evidence type="ECO:0000256" key="3">
    <source>
        <dbReference type="ARBA" id="ARBA00022692"/>
    </source>
</evidence>
<feature type="transmembrane region" description="Helical" evidence="8">
    <location>
        <begin position="395"/>
        <end position="412"/>
    </location>
</feature>
<feature type="transmembrane region" description="Helical" evidence="8">
    <location>
        <begin position="518"/>
        <end position="537"/>
    </location>
</feature>
<proteinExistence type="inferred from homology"/>
<evidence type="ECO:0000256" key="7">
    <source>
        <dbReference type="SAM" id="MobiDB-lite"/>
    </source>
</evidence>
<feature type="domain" description="Integral membrane bound transporter" evidence="9">
    <location>
        <begin position="405"/>
        <end position="530"/>
    </location>
</feature>
<dbReference type="Proteomes" id="UP000030403">
    <property type="component" value="Unassembled WGS sequence"/>
</dbReference>
<keyword evidence="11" id="KW-1185">Reference proteome</keyword>
<keyword evidence="4 8" id="KW-1133">Transmembrane helix</keyword>
<feature type="transmembrane region" description="Helical" evidence="8">
    <location>
        <begin position="153"/>
        <end position="174"/>
    </location>
</feature>
<feature type="transmembrane region" description="Helical" evidence="8">
    <location>
        <begin position="128"/>
        <end position="147"/>
    </location>
</feature>
<protein>
    <recommendedName>
        <fullName evidence="9">Integral membrane bound transporter domain-containing protein</fullName>
    </recommendedName>
</protein>
<dbReference type="PANTHER" id="PTHR30509:SF9">
    <property type="entry name" value="MULTIDRUG RESISTANCE PROTEIN MDTO"/>
    <property type="match status" value="1"/>
</dbReference>
<dbReference type="STRING" id="1385511.GCA_000425225_03236"/>
<evidence type="ECO:0000256" key="8">
    <source>
        <dbReference type="SAM" id="Phobius"/>
    </source>
</evidence>
<dbReference type="GO" id="GO:0005886">
    <property type="term" value="C:plasma membrane"/>
    <property type="evidence" value="ECO:0007669"/>
    <property type="project" value="UniProtKB-SubCell"/>
</dbReference>
<dbReference type="RefSeq" id="WP_231566621.1">
    <property type="nucleotide sequence ID" value="NZ_AULJ01000042.1"/>
</dbReference>
<sequence length="732" mass="83252">MGNIYHVKQHWLGRVRASDPGRKRLQKAGKATLSLIFSVFTMLFILHIAGFEQITPAIVAGMVGLVSIMVVMDETTQEKKVTTLLMSLSAILGITLGSLASVNPYYVGVLMISVIFSAFFFSQFRVRYFSFGMIGFFTVYISSFLKLNIVELPWFYLGIALGIMYAYLFNFLVFKDSATILKRGMRSFHIQANLTFNMMITIIQQPNISEKRKNRLEKNIKILRAYARNVSEDLDQQDVKEIWPGLKASQLRLYVFDTAMLVETLGDSINKLKNQDALETQELRRLLLWIVRSLREAEVLATDYDPQNLEEAEKAVQALRLALNEFLDNREEPQKWLYLIRRIESIVNHVIEGATRIQHSLHKWDGEIEEPDSTEENEDEEVSEEEGMNAATKKAIQALVACSLSIVLGYIISPIQPYWIVLTSFIVLLGTESVGRTYIKGMERSIGTVIGAVFGFMLANLVSGRAALEITLLFIVVFFAFYLLTVSYTSTSLFITMLIAFLYDILLGGISIELLGARVIDTIVGSALALGAAAFILPTKTKDKVSEGFSLYLEELQSYLLKYVKRFREDTDVKGLSSLAFSMDQQLQTIRVDAQSLVERPSFLRYANLSRYITVFTAIHYYAQHLVASSYQKNFESVDELEDVFISMEEKLQNNTDTLSKLMQGEERSGIVYTLFDEREKVERVAPSRWTAKRDLIHHLYYIWKINQSIVVLAEGLGADVQDHKEKSYHDS</sequence>
<comment type="similarity">
    <text evidence="6">Belongs to the YccS/YhfK family.</text>
</comment>
<reference evidence="10 11" key="1">
    <citation type="submission" date="2013-08" db="EMBL/GenBank/DDBJ databases">
        <authorList>
            <person name="Huang J."/>
            <person name="Wang G."/>
        </authorList>
    </citation>
    <scope>NUCLEOTIDE SEQUENCE [LARGE SCALE GENOMIC DNA]</scope>
    <source>
        <strain evidence="10 11">BH030004</strain>
    </source>
</reference>
<evidence type="ECO:0000256" key="4">
    <source>
        <dbReference type="ARBA" id="ARBA00022989"/>
    </source>
</evidence>
<dbReference type="PANTHER" id="PTHR30509">
    <property type="entry name" value="P-HYDROXYBENZOIC ACID EFFLUX PUMP SUBUNIT-RELATED"/>
    <property type="match status" value="1"/>
</dbReference>
<feature type="transmembrane region" description="Helical" evidence="8">
    <location>
        <begin position="493"/>
        <end position="512"/>
    </location>
</feature>
<comment type="subcellular location">
    <subcellularLocation>
        <location evidence="1">Cell membrane</location>
        <topology evidence="1">Multi-pass membrane protein</topology>
    </subcellularLocation>
</comment>
<dbReference type="Pfam" id="PF13515">
    <property type="entry name" value="FUSC_2"/>
    <property type="match status" value="1"/>
</dbReference>
<evidence type="ECO:0000256" key="1">
    <source>
        <dbReference type="ARBA" id="ARBA00004651"/>
    </source>
</evidence>
<evidence type="ECO:0000313" key="10">
    <source>
        <dbReference type="EMBL" id="KGX84704.1"/>
    </source>
</evidence>
<feature type="region of interest" description="Disordered" evidence="7">
    <location>
        <begin position="365"/>
        <end position="387"/>
    </location>
</feature>
<feature type="transmembrane region" description="Helical" evidence="8">
    <location>
        <begin position="54"/>
        <end position="72"/>
    </location>
</feature>
<dbReference type="AlphaFoldDB" id="A0A0A5FY35"/>
<evidence type="ECO:0000256" key="5">
    <source>
        <dbReference type="ARBA" id="ARBA00023136"/>
    </source>
</evidence>
<feature type="transmembrane region" description="Helical" evidence="8">
    <location>
        <begin position="446"/>
        <end position="464"/>
    </location>
</feature>
<dbReference type="InterPro" id="IPR049453">
    <property type="entry name" value="Memb_transporter_dom"/>
</dbReference>
<keyword evidence="3 8" id="KW-0812">Transmembrane</keyword>
<evidence type="ECO:0000313" key="11">
    <source>
        <dbReference type="Proteomes" id="UP000030403"/>
    </source>
</evidence>
<keyword evidence="2" id="KW-1003">Cell membrane</keyword>
<comment type="caution">
    <text evidence="10">The sequence shown here is derived from an EMBL/GenBank/DDBJ whole genome shotgun (WGS) entry which is preliminary data.</text>
</comment>
<feature type="transmembrane region" description="Helical" evidence="8">
    <location>
        <begin position="31"/>
        <end position="48"/>
    </location>
</feature>
<gene>
    <name evidence="10" type="ORF">N783_16195</name>
</gene>
<feature type="transmembrane region" description="Helical" evidence="8">
    <location>
        <begin position="470"/>
        <end position="486"/>
    </location>
</feature>
<evidence type="ECO:0000259" key="9">
    <source>
        <dbReference type="Pfam" id="PF13515"/>
    </source>
</evidence>
<organism evidence="10 11">
    <name type="scientific">Pontibacillus marinus BH030004 = DSM 16465</name>
    <dbReference type="NCBI Taxonomy" id="1385511"/>
    <lineage>
        <taxon>Bacteria</taxon>
        <taxon>Bacillati</taxon>
        <taxon>Bacillota</taxon>
        <taxon>Bacilli</taxon>
        <taxon>Bacillales</taxon>
        <taxon>Bacillaceae</taxon>
        <taxon>Pontibacillus</taxon>
    </lineage>
</organism>
<name>A0A0A5FY35_9BACI</name>
<feature type="compositionally biased region" description="Acidic residues" evidence="7">
    <location>
        <begin position="367"/>
        <end position="387"/>
    </location>
</feature>
<evidence type="ECO:0000256" key="6">
    <source>
        <dbReference type="ARBA" id="ARBA00043993"/>
    </source>
</evidence>